<organism evidence="1 2">
    <name type="scientific">Streptomyces lydicus</name>
    <dbReference type="NCBI Taxonomy" id="47763"/>
    <lineage>
        <taxon>Bacteria</taxon>
        <taxon>Bacillati</taxon>
        <taxon>Actinomycetota</taxon>
        <taxon>Actinomycetes</taxon>
        <taxon>Kitasatosporales</taxon>
        <taxon>Streptomycetaceae</taxon>
        <taxon>Streptomyces</taxon>
    </lineage>
</organism>
<reference evidence="1 2" key="1">
    <citation type="submission" date="2018-04" db="EMBL/GenBank/DDBJ databases">
        <title>Complete genome sequences of Streptomyces lydicus strain WYEC and characterization of antagonistic properties of biological control agents.</title>
        <authorList>
            <person name="Mariita R.M."/>
            <person name="Sello J.K."/>
        </authorList>
    </citation>
    <scope>NUCLEOTIDE SEQUENCE [LARGE SCALE GENOMIC DNA]</scope>
    <source>
        <strain evidence="1 2">WYEC 108</strain>
    </source>
</reference>
<dbReference type="AlphaFoldDB" id="A0A3Q9KF08"/>
<proteinExistence type="predicted"/>
<accession>A0A3Q9KF08</accession>
<dbReference type="Proteomes" id="UP000275579">
    <property type="component" value="Chromosome"/>
</dbReference>
<sequence>MVRQRRGPVPDSLARLADGLADQACRQRLARLTMGPPGHPGLDGAQVVTATDYRPYESPGIPSSPDGDRLCAEFMDALLSDEVTKSIQESGPMAILAVTDAIRQILASPDNPVGDRLAALAAAIPAKGGEAGPIIAEYAARHAMDETQATLMALRDYWGSINTFWLPRGTGEFLDLFGAVFILASASAIDYAGASDDSGAGGREVHVKAATEGTVAVAGRAADLALQETALTCGVMLAKDALRHAPDRLPDPRRYLADAGGAPTPHEYMWARWWDAAMLPYFRLGFGSPPYRMLDDDGAGTFDVSFRCHRIRRAIDNSYRYNEIIGVLTDYAHGETCNEALLAIAAGGVRAVTGYAAACARVVDDVLTCDCGGDGHEEVAETAMGGLAWYLVTPRYGVRAQLHALSATTGDFPRVFSLRTAKPQFGSIARTRLADGETLHGPGWEPLWHEDDTPETHWVDQLAERAARRVVTADTSTATTRACATAAHRAISACATATPDDLPQLAPLWRELFLTAVTHTLDTTTTVDDVVTRLADLTARVWEHVIAGPGIAPDPPGDADTILSIDTYHSVWDSYSLPPRQGIPIRRAFIGTLASSVELSGIGPCGRLIDGIVTVLTPHYQDHVPSQPRLS</sequence>
<protein>
    <submittedName>
        <fullName evidence="1">Uncharacterized protein</fullName>
    </submittedName>
</protein>
<dbReference type="EMBL" id="CP029042">
    <property type="protein sequence ID" value="AZS75443.1"/>
    <property type="molecule type" value="Genomic_DNA"/>
</dbReference>
<evidence type="ECO:0000313" key="1">
    <source>
        <dbReference type="EMBL" id="AZS75443.1"/>
    </source>
</evidence>
<name>A0A3Q9KF08_9ACTN</name>
<evidence type="ECO:0000313" key="2">
    <source>
        <dbReference type="Proteomes" id="UP000275579"/>
    </source>
</evidence>
<gene>
    <name evidence="1" type="ORF">DDE74_35100</name>
</gene>